<evidence type="ECO:0000256" key="4">
    <source>
        <dbReference type="ARBA" id="ARBA00022692"/>
    </source>
</evidence>
<feature type="transmembrane region" description="Helical" evidence="9">
    <location>
        <begin position="222"/>
        <end position="239"/>
    </location>
</feature>
<reference evidence="11" key="1">
    <citation type="submission" date="2020-05" db="EMBL/GenBank/DDBJ databases">
        <authorList>
            <person name="Chiriac C."/>
            <person name="Salcher M."/>
            <person name="Ghai R."/>
            <person name="Kavagutti S V."/>
        </authorList>
    </citation>
    <scope>NUCLEOTIDE SEQUENCE</scope>
</reference>
<accession>A0A6J7K1L9</accession>
<feature type="compositionally biased region" description="Low complexity" evidence="8">
    <location>
        <begin position="441"/>
        <end position="481"/>
    </location>
</feature>
<keyword evidence="2" id="KW-1003">Cell membrane</keyword>
<feature type="region of interest" description="Disordered" evidence="8">
    <location>
        <begin position="430"/>
        <end position="481"/>
    </location>
</feature>
<evidence type="ECO:0000256" key="2">
    <source>
        <dbReference type="ARBA" id="ARBA00022475"/>
    </source>
</evidence>
<feature type="transmembrane region" description="Helical" evidence="9">
    <location>
        <begin position="20"/>
        <end position="39"/>
    </location>
</feature>
<dbReference type="InterPro" id="IPR050879">
    <property type="entry name" value="Acyltransferase_3"/>
</dbReference>
<dbReference type="EMBL" id="CAFBND010000064">
    <property type="protein sequence ID" value="CAB4948272.1"/>
    <property type="molecule type" value="Genomic_DNA"/>
</dbReference>
<sequence length="657" mass="70377">MTATTLHARASPRSPARTWVHLPGLDGVRAIAIVAVLLFHADPTWLPGGFLGVDIFFTLSGFLITSLLISELHARGWLRFARFYQHRARRLLPALFLVLIITALLATWLAQDAAALIGGDALAALAYVANWWYIGQGVSYFDATGRPPLLEHLWSLSVEEQFYLLWPMLLYGLWRLGGIRGIRIGAIVGAVASTLAMGIIAVRSGMPESADAGRVYFGTDTHAMTLLVGAALAAGWSPARRAGALTALRRRVVTAVGTVAIGALFATLWLTDPTSNWLFRGGFLVVAVVTAVVVWAAATSRSMFSRALSVAPLRYLGERSYGLYLWHWPIFMVLRPGVDLEVEGWPVQVLRLAITFAAAELSYRYLEMPIRRGILGRAWKRWRAAGAAATIGRAAIAVVTTCGVLVALGFGLGFGASQESTVEQALNGVTAVGDDPLTPGPSAEPTLAPSASPTPSRSQSGSPSAKPSTKPTANPTTNPTGNTFGLHVPVVVPAGADAFALPATAIGDSVMLAARAALTDLFATVTVDAQISRQPIVIYDRIRLRKKYGVLGDVVIIHAGTNGVIHEEDLFALLNALKDRSRVVLVTCRAPRGWIAESNRVILAAAKAFAGGNVRLADWTTYSAKHGIRDWFYNDGIHTRPAGSAAYAAMIREALRR</sequence>
<dbReference type="InterPro" id="IPR002656">
    <property type="entry name" value="Acyl_transf_3_dom"/>
</dbReference>
<evidence type="ECO:0000313" key="12">
    <source>
        <dbReference type="EMBL" id="CAB5034477.1"/>
    </source>
</evidence>
<keyword evidence="3" id="KW-0808">Transferase</keyword>
<evidence type="ECO:0000256" key="6">
    <source>
        <dbReference type="ARBA" id="ARBA00023136"/>
    </source>
</evidence>
<evidence type="ECO:0000256" key="3">
    <source>
        <dbReference type="ARBA" id="ARBA00022679"/>
    </source>
</evidence>
<dbReference type="EMBL" id="CAFBPU010000027">
    <property type="protein sequence ID" value="CAB5034477.1"/>
    <property type="molecule type" value="Genomic_DNA"/>
</dbReference>
<dbReference type="PANTHER" id="PTHR23028:SF53">
    <property type="entry name" value="ACYL_TRANSF_3 DOMAIN-CONTAINING PROTEIN"/>
    <property type="match status" value="1"/>
</dbReference>
<dbReference type="GO" id="GO:0009103">
    <property type="term" value="P:lipopolysaccharide biosynthetic process"/>
    <property type="evidence" value="ECO:0007669"/>
    <property type="project" value="TreeGrafter"/>
</dbReference>
<feature type="transmembrane region" description="Helical" evidence="9">
    <location>
        <begin position="91"/>
        <end position="110"/>
    </location>
</feature>
<keyword evidence="7" id="KW-0012">Acyltransferase</keyword>
<feature type="transmembrane region" description="Helical" evidence="9">
    <location>
        <begin position="45"/>
        <end position="70"/>
    </location>
</feature>
<feature type="domain" description="Acyltransferase 3" evidence="10">
    <location>
        <begin position="23"/>
        <end position="358"/>
    </location>
</feature>
<evidence type="ECO:0000256" key="8">
    <source>
        <dbReference type="SAM" id="MobiDB-lite"/>
    </source>
</evidence>
<proteinExistence type="predicted"/>
<name>A0A6J7K1L9_9ZZZZ</name>
<comment type="subcellular location">
    <subcellularLocation>
        <location evidence="1">Cell membrane</location>
        <topology evidence="1">Multi-pass membrane protein</topology>
    </subcellularLocation>
</comment>
<dbReference type="Pfam" id="PF01757">
    <property type="entry name" value="Acyl_transf_3"/>
    <property type="match status" value="1"/>
</dbReference>
<feature type="transmembrane region" description="Helical" evidence="9">
    <location>
        <begin position="384"/>
        <end position="414"/>
    </location>
</feature>
<feature type="transmembrane region" description="Helical" evidence="9">
    <location>
        <begin position="251"/>
        <end position="271"/>
    </location>
</feature>
<dbReference type="AlphaFoldDB" id="A0A6J7K1L9"/>
<dbReference type="PANTHER" id="PTHR23028">
    <property type="entry name" value="ACETYLTRANSFERASE"/>
    <property type="match status" value="1"/>
</dbReference>
<gene>
    <name evidence="11" type="ORF">UFOPK3752_01496</name>
    <name evidence="12" type="ORF">UFOPK4150_01363</name>
</gene>
<protein>
    <submittedName>
        <fullName evidence="11">Unannotated protein</fullName>
    </submittedName>
</protein>
<feature type="transmembrane region" description="Helical" evidence="9">
    <location>
        <begin position="277"/>
        <end position="300"/>
    </location>
</feature>
<evidence type="ECO:0000256" key="7">
    <source>
        <dbReference type="ARBA" id="ARBA00023315"/>
    </source>
</evidence>
<evidence type="ECO:0000259" key="10">
    <source>
        <dbReference type="Pfam" id="PF01757"/>
    </source>
</evidence>
<keyword evidence="5 9" id="KW-1133">Transmembrane helix</keyword>
<evidence type="ECO:0000256" key="1">
    <source>
        <dbReference type="ARBA" id="ARBA00004651"/>
    </source>
</evidence>
<evidence type="ECO:0000256" key="9">
    <source>
        <dbReference type="SAM" id="Phobius"/>
    </source>
</evidence>
<dbReference type="Gene3D" id="3.40.50.1110">
    <property type="entry name" value="SGNH hydrolase"/>
    <property type="match status" value="1"/>
</dbReference>
<feature type="transmembrane region" description="Helical" evidence="9">
    <location>
        <begin position="184"/>
        <end position="202"/>
    </location>
</feature>
<dbReference type="SUPFAM" id="SSF52266">
    <property type="entry name" value="SGNH hydrolase"/>
    <property type="match status" value="1"/>
</dbReference>
<evidence type="ECO:0000313" key="11">
    <source>
        <dbReference type="EMBL" id="CAB4948272.1"/>
    </source>
</evidence>
<organism evidence="11">
    <name type="scientific">freshwater metagenome</name>
    <dbReference type="NCBI Taxonomy" id="449393"/>
    <lineage>
        <taxon>unclassified sequences</taxon>
        <taxon>metagenomes</taxon>
        <taxon>ecological metagenomes</taxon>
    </lineage>
</organism>
<dbReference type="GO" id="GO:0016747">
    <property type="term" value="F:acyltransferase activity, transferring groups other than amino-acyl groups"/>
    <property type="evidence" value="ECO:0007669"/>
    <property type="project" value="InterPro"/>
</dbReference>
<dbReference type="InterPro" id="IPR036514">
    <property type="entry name" value="SGNH_hydro_sf"/>
</dbReference>
<keyword evidence="6 9" id="KW-0472">Membrane</keyword>
<dbReference type="GO" id="GO:0005886">
    <property type="term" value="C:plasma membrane"/>
    <property type="evidence" value="ECO:0007669"/>
    <property type="project" value="UniProtKB-SubCell"/>
</dbReference>
<evidence type="ECO:0000256" key="5">
    <source>
        <dbReference type="ARBA" id="ARBA00022989"/>
    </source>
</evidence>
<keyword evidence="4 9" id="KW-0812">Transmembrane</keyword>